<organism evidence="3 4">
    <name type="scientific">Saccharothrix algeriensis</name>
    <dbReference type="NCBI Taxonomy" id="173560"/>
    <lineage>
        <taxon>Bacteria</taxon>
        <taxon>Bacillati</taxon>
        <taxon>Actinomycetota</taxon>
        <taxon>Actinomycetes</taxon>
        <taxon>Pseudonocardiales</taxon>
        <taxon>Pseudonocardiaceae</taxon>
        <taxon>Saccharothrix</taxon>
    </lineage>
</organism>
<evidence type="ECO:0000313" key="3">
    <source>
        <dbReference type="EMBL" id="QTR02259.1"/>
    </source>
</evidence>
<reference evidence="2 5" key="1">
    <citation type="submission" date="2021-01" db="EMBL/GenBank/DDBJ databases">
        <title>Sequencing the genomes of 1000 actinobacteria strains.</title>
        <authorList>
            <person name="Klenk H.-P."/>
        </authorList>
    </citation>
    <scope>NUCLEOTIDE SEQUENCE [LARGE SCALE GENOMIC DNA]</scope>
    <source>
        <strain evidence="2 5">DSM 44581</strain>
    </source>
</reference>
<evidence type="ECO:0000256" key="1">
    <source>
        <dbReference type="SAM" id="MobiDB-lite"/>
    </source>
</evidence>
<evidence type="ECO:0000313" key="4">
    <source>
        <dbReference type="Proteomes" id="UP000671828"/>
    </source>
</evidence>
<dbReference type="AlphaFoldDB" id="A0A8T8HV68"/>
<protein>
    <submittedName>
        <fullName evidence="3">Uncharacterized protein</fullName>
    </submittedName>
</protein>
<gene>
    <name evidence="3" type="ORF">J7S33_24175</name>
    <name evidence="2" type="ORF">JOE68_004663</name>
</gene>
<dbReference type="EMBL" id="CP072788">
    <property type="protein sequence ID" value="QTR02259.1"/>
    <property type="molecule type" value="Genomic_DNA"/>
</dbReference>
<dbReference type="EMBL" id="JAFBCL010000001">
    <property type="protein sequence ID" value="MBM7813798.1"/>
    <property type="molecule type" value="Genomic_DNA"/>
</dbReference>
<name>A0A8T8HV68_9PSEU</name>
<dbReference type="Proteomes" id="UP001195724">
    <property type="component" value="Unassembled WGS sequence"/>
</dbReference>
<reference evidence="3" key="2">
    <citation type="submission" date="2021-04" db="EMBL/GenBank/DDBJ databases">
        <title>Saccharothrix algeriensis WGS.</title>
        <authorList>
            <person name="Stuskova K."/>
            <person name="Hakalova E."/>
            <person name="Tebbal A.B."/>
            <person name="Eichmeier A."/>
        </authorList>
    </citation>
    <scope>NUCLEOTIDE SEQUENCE</scope>
    <source>
        <strain evidence="3">NRRL B-24137</strain>
    </source>
</reference>
<feature type="region of interest" description="Disordered" evidence="1">
    <location>
        <begin position="62"/>
        <end position="98"/>
    </location>
</feature>
<accession>A0A8T8HV68</accession>
<dbReference type="RefSeq" id="WP_204844388.1">
    <property type="nucleotide sequence ID" value="NZ_JAFBCL010000001.1"/>
</dbReference>
<proteinExistence type="predicted"/>
<dbReference type="Proteomes" id="UP000671828">
    <property type="component" value="Chromosome"/>
</dbReference>
<evidence type="ECO:0000313" key="2">
    <source>
        <dbReference type="EMBL" id="MBM7813798.1"/>
    </source>
</evidence>
<keyword evidence="5" id="KW-1185">Reference proteome</keyword>
<sequence length="98" mass="10715">MSIEAINWALNHAPILTGRKDASALAITLIARANHAGPDGTEAFPPAERLTTYTRLSCRTVQRAPLPGRAGPDPKGNPCYRDARIERADHRPRSTTWS</sequence>
<evidence type="ECO:0000313" key="5">
    <source>
        <dbReference type="Proteomes" id="UP001195724"/>
    </source>
</evidence>
<feature type="compositionally biased region" description="Basic and acidic residues" evidence="1">
    <location>
        <begin position="81"/>
        <end position="92"/>
    </location>
</feature>